<feature type="region of interest" description="Disordered" evidence="2">
    <location>
        <begin position="231"/>
        <end position="317"/>
    </location>
</feature>
<feature type="compositionally biased region" description="Basic and acidic residues" evidence="2">
    <location>
        <begin position="250"/>
        <end position="259"/>
    </location>
</feature>
<feature type="region of interest" description="Disordered" evidence="2">
    <location>
        <begin position="86"/>
        <end position="150"/>
    </location>
</feature>
<dbReference type="Gene3D" id="3.30.160.60">
    <property type="entry name" value="Classic Zinc Finger"/>
    <property type="match status" value="2"/>
</dbReference>
<dbReference type="PROSITE" id="PS00028">
    <property type="entry name" value="ZINC_FINGER_C2H2_1"/>
    <property type="match status" value="1"/>
</dbReference>
<keyword evidence="1" id="KW-0862">Zinc</keyword>
<feature type="compositionally biased region" description="Basic and acidic residues" evidence="2">
    <location>
        <begin position="338"/>
        <end position="355"/>
    </location>
</feature>
<dbReference type="SUPFAM" id="SSF57667">
    <property type="entry name" value="beta-beta-alpha zinc fingers"/>
    <property type="match status" value="1"/>
</dbReference>
<name>A0ABR3A4D2_9AGAR</name>
<evidence type="ECO:0000256" key="2">
    <source>
        <dbReference type="SAM" id="MobiDB-lite"/>
    </source>
</evidence>
<feature type="domain" description="C2H2-type" evidence="3">
    <location>
        <begin position="70"/>
        <end position="98"/>
    </location>
</feature>
<feature type="compositionally biased region" description="Low complexity" evidence="2">
    <location>
        <begin position="112"/>
        <end position="123"/>
    </location>
</feature>
<keyword evidence="1" id="KW-0863">Zinc-finger</keyword>
<dbReference type="Proteomes" id="UP001437256">
    <property type="component" value="Unassembled WGS sequence"/>
</dbReference>
<keyword evidence="5" id="KW-1185">Reference proteome</keyword>
<proteinExistence type="predicted"/>
<evidence type="ECO:0000313" key="4">
    <source>
        <dbReference type="EMBL" id="KAL0068453.1"/>
    </source>
</evidence>
<dbReference type="SMART" id="SM00355">
    <property type="entry name" value="ZnF_C2H2"/>
    <property type="match status" value="2"/>
</dbReference>
<feature type="region of interest" description="Disordered" evidence="2">
    <location>
        <begin position="1"/>
        <end position="38"/>
    </location>
</feature>
<dbReference type="EMBL" id="JBBXMP010000018">
    <property type="protein sequence ID" value="KAL0068453.1"/>
    <property type="molecule type" value="Genomic_DNA"/>
</dbReference>
<dbReference type="Pfam" id="PF00096">
    <property type="entry name" value="zf-C2H2"/>
    <property type="match status" value="2"/>
</dbReference>
<dbReference type="InterPro" id="IPR013087">
    <property type="entry name" value="Znf_C2H2_type"/>
</dbReference>
<feature type="compositionally biased region" description="Polar residues" evidence="2">
    <location>
        <begin position="235"/>
        <end position="249"/>
    </location>
</feature>
<feature type="domain" description="C2H2-type" evidence="3">
    <location>
        <begin position="38"/>
        <end position="66"/>
    </location>
</feature>
<accession>A0ABR3A4D2</accession>
<evidence type="ECO:0000259" key="3">
    <source>
        <dbReference type="PROSITE" id="PS50157"/>
    </source>
</evidence>
<feature type="region of interest" description="Disordered" evidence="2">
    <location>
        <begin position="332"/>
        <end position="417"/>
    </location>
</feature>
<evidence type="ECO:0000313" key="5">
    <source>
        <dbReference type="Proteomes" id="UP001437256"/>
    </source>
</evidence>
<organism evidence="4 5">
    <name type="scientific">Marasmius tenuissimus</name>
    <dbReference type="NCBI Taxonomy" id="585030"/>
    <lineage>
        <taxon>Eukaryota</taxon>
        <taxon>Fungi</taxon>
        <taxon>Dikarya</taxon>
        <taxon>Basidiomycota</taxon>
        <taxon>Agaricomycotina</taxon>
        <taxon>Agaricomycetes</taxon>
        <taxon>Agaricomycetidae</taxon>
        <taxon>Agaricales</taxon>
        <taxon>Marasmiineae</taxon>
        <taxon>Marasmiaceae</taxon>
        <taxon>Marasmius</taxon>
    </lineage>
</organism>
<feature type="compositionally biased region" description="Basic residues" evidence="2">
    <location>
        <begin position="15"/>
        <end position="27"/>
    </location>
</feature>
<sequence>MVRTSHDELEDKKDAARKRSSSTKTMKKAPATNGTGIWPCKMNGCTKQFAREADLKRHQRTTKLHSMPSFACPQCDATFTRTDALRRHQKSRHNGVAEPMEVPKEAEETGQSSSRSSSTAPSSKGKERENSTVPMVPMTEPAGGASTSSLATPVTSYYRQHTANNSNYAPPRPAHYAQVTLPTSAARGDSKGWMHPNPWPDGSGGSSTGQMQYMYIASPYYRSNVPMAPPPLLTPVSQTPGPAAFNSSPHSDHSDDYKMTAHSPASSSSSLMADMETNDVAPEPYPTRNLSHTSNIDPSLSQDIDPSLSHPNTSTHNFDQILSKAGMDAFSNEDQVDDGQRPEEGHDLAGQEKEGAGPWSEPSKAREPSGFTEPHDSAVPYIPAEEEENPRRGTLPFSLAYDPQADPPEPMEHMLTEDGEPMLNPAELLTQVRVAF</sequence>
<dbReference type="InterPro" id="IPR036236">
    <property type="entry name" value="Znf_C2H2_sf"/>
</dbReference>
<reference evidence="4 5" key="1">
    <citation type="submission" date="2024-05" db="EMBL/GenBank/DDBJ databases">
        <title>A draft genome resource for the thread blight pathogen Marasmius tenuissimus strain MS-2.</title>
        <authorList>
            <person name="Yulfo-Soto G.E."/>
            <person name="Baruah I.K."/>
            <person name="Amoako-Attah I."/>
            <person name="Bukari Y."/>
            <person name="Meinhardt L.W."/>
            <person name="Bailey B.A."/>
            <person name="Cohen S.P."/>
        </authorList>
    </citation>
    <scope>NUCLEOTIDE SEQUENCE [LARGE SCALE GENOMIC DNA]</scope>
    <source>
        <strain evidence="4 5">MS-2</strain>
    </source>
</reference>
<gene>
    <name evidence="4" type="ORF">AAF712_004531</name>
</gene>
<protein>
    <recommendedName>
        <fullName evidence="3">C2H2-type domain-containing protein</fullName>
    </recommendedName>
</protein>
<dbReference type="PROSITE" id="PS50157">
    <property type="entry name" value="ZINC_FINGER_C2H2_2"/>
    <property type="match status" value="2"/>
</dbReference>
<evidence type="ECO:0000256" key="1">
    <source>
        <dbReference type="PROSITE-ProRule" id="PRU00042"/>
    </source>
</evidence>
<feature type="compositionally biased region" description="Basic and acidic residues" evidence="2">
    <location>
        <begin position="1"/>
        <end position="14"/>
    </location>
</feature>
<feature type="compositionally biased region" description="Polar residues" evidence="2">
    <location>
        <begin position="288"/>
        <end position="317"/>
    </location>
</feature>
<comment type="caution">
    <text evidence="4">The sequence shown here is derived from an EMBL/GenBank/DDBJ whole genome shotgun (WGS) entry which is preliminary data.</text>
</comment>
<keyword evidence="1" id="KW-0479">Metal-binding</keyword>